<reference evidence="3" key="1">
    <citation type="submission" date="2016-06" db="EMBL/GenBank/DDBJ databases">
        <title>Parallel loss of symbiosis genes in relatives of nitrogen-fixing non-legume Parasponia.</title>
        <authorList>
            <person name="Van Velzen R."/>
            <person name="Holmer R."/>
            <person name="Bu F."/>
            <person name="Rutten L."/>
            <person name="Van Zeijl A."/>
            <person name="Liu W."/>
            <person name="Santuari L."/>
            <person name="Cao Q."/>
            <person name="Sharma T."/>
            <person name="Shen D."/>
            <person name="Roswanjaya Y."/>
            <person name="Wardhani T."/>
            <person name="Kalhor M.S."/>
            <person name="Jansen J."/>
            <person name="Van den Hoogen J."/>
            <person name="Gungor B."/>
            <person name="Hartog M."/>
            <person name="Hontelez J."/>
            <person name="Verver J."/>
            <person name="Yang W.-C."/>
            <person name="Schijlen E."/>
            <person name="Repin R."/>
            <person name="Schilthuizen M."/>
            <person name="Schranz E."/>
            <person name="Heidstra R."/>
            <person name="Miyata K."/>
            <person name="Fedorova E."/>
            <person name="Kohlen W."/>
            <person name="Bisseling T."/>
            <person name="Smit S."/>
            <person name="Geurts R."/>
        </authorList>
    </citation>
    <scope>NUCLEOTIDE SEQUENCE [LARGE SCALE GENOMIC DNA]</scope>
    <source>
        <strain evidence="3">cv. RG33-2</strain>
    </source>
</reference>
<protein>
    <submittedName>
        <fullName evidence="2">Uncharacterized protein</fullName>
    </submittedName>
</protein>
<evidence type="ECO:0000256" key="1">
    <source>
        <dbReference type="SAM" id="MobiDB-lite"/>
    </source>
</evidence>
<feature type="compositionally biased region" description="Polar residues" evidence="1">
    <location>
        <begin position="125"/>
        <end position="137"/>
    </location>
</feature>
<evidence type="ECO:0000313" key="2">
    <source>
        <dbReference type="EMBL" id="PON81846.1"/>
    </source>
</evidence>
<feature type="compositionally biased region" description="Polar residues" evidence="1">
    <location>
        <begin position="9"/>
        <end position="22"/>
    </location>
</feature>
<feature type="compositionally biased region" description="Polar residues" evidence="1">
    <location>
        <begin position="44"/>
        <end position="58"/>
    </location>
</feature>
<evidence type="ECO:0000313" key="3">
    <source>
        <dbReference type="Proteomes" id="UP000237000"/>
    </source>
</evidence>
<keyword evidence="3" id="KW-1185">Reference proteome</keyword>
<dbReference type="EMBL" id="JXTC01000207">
    <property type="protein sequence ID" value="PON81846.1"/>
    <property type="molecule type" value="Genomic_DNA"/>
</dbReference>
<proteinExistence type="predicted"/>
<name>A0A2P5E8I8_TREOI</name>
<sequence length="137" mass="14823">MSVLPPFYFSTSDSQNLFSRSPTKIPKYPASQNHPLPNAKLSASDLNLNHSFSSNGHPSSRVARSLNPPKPTKPNPHPPHLVLPPLYHPRELAELARSQRQPTKVTSVGPEASTSATSSSGHAYISSSNYKDSGLNL</sequence>
<dbReference type="Proteomes" id="UP000237000">
    <property type="component" value="Unassembled WGS sequence"/>
</dbReference>
<gene>
    <name evidence="2" type="ORF">TorRG33x02_223620</name>
</gene>
<comment type="caution">
    <text evidence="2">The sequence shown here is derived from an EMBL/GenBank/DDBJ whole genome shotgun (WGS) entry which is preliminary data.</text>
</comment>
<feature type="compositionally biased region" description="Pro residues" evidence="1">
    <location>
        <begin position="68"/>
        <end position="82"/>
    </location>
</feature>
<dbReference type="InParanoid" id="A0A2P5E8I8"/>
<organism evidence="2 3">
    <name type="scientific">Trema orientale</name>
    <name type="common">Charcoal tree</name>
    <name type="synonym">Celtis orientalis</name>
    <dbReference type="NCBI Taxonomy" id="63057"/>
    <lineage>
        <taxon>Eukaryota</taxon>
        <taxon>Viridiplantae</taxon>
        <taxon>Streptophyta</taxon>
        <taxon>Embryophyta</taxon>
        <taxon>Tracheophyta</taxon>
        <taxon>Spermatophyta</taxon>
        <taxon>Magnoliopsida</taxon>
        <taxon>eudicotyledons</taxon>
        <taxon>Gunneridae</taxon>
        <taxon>Pentapetalae</taxon>
        <taxon>rosids</taxon>
        <taxon>fabids</taxon>
        <taxon>Rosales</taxon>
        <taxon>Cannabaceae</taxon>
        <taxon>Trema</taxon>
    </lineage>
</organism>
<accession>A0A2P5E8I8</accession>
<dbReference type="AlphaFoldDB" id="A0A2P5E8I8"/>
<feature type="region of interest" description="Disordered" evidence="1">
    <location>
        <begin position="1"/>
        <end position="137"/>
    </location>
</feature>